<protein>
    <submittedName>
        <fullName evidence="2">Acyl-coenzyme A thioesterase PaaI, contains HGG motif</fullName>
    </submittedName>
</protein>
<dbReference type="EMBL" id="FZOW01000013">
    <property type="protein sequence ID" value="SNT29874.1"/>
    <property type="molecule type" value="Genomic_DNA"/>
</dbReference>
<dbReference type="AlphaFoldDB" id="A0A239LJU8"/>
<dbReference type="InterPro" id="IPR006683">
    <property type="entry name" value="Thioestr_dom"/>
</dbReference>
<accession>A0A239LJU8</accession>
<dbReference type="Proteomes" id="UP000198327">
    <property type="component" value="Unassembled WGS sequence"/>
</dbReference>
<evidence type="ECO:0000313" key="3">
    <source>
        <dbReference type="Proteomes" id="UP000198327"/>
    </source>
</evidence>
<dbReference type="InterPro" id="IPR029069">
    <property type="entry name" value="HotDog_dom_sf"/>
</dbReference>
<sequence>MYRGVHIFTHDLHAGAAHSSHRRVIVRCMSNALAGKALADRAALALSIPVAQNLGVRLIDDDAPWLGATFEILHDASNGAGSAHASMLAAGMELAGYLALLPQLGEHEHAVTHSFSLDLSTAVAVGTRVRTSGTVDRRTRRLAFVAVTLSSNGAVAARAQLVKSIVPYQT</sequence>
<gene>
    <name evidence="2" type="ORF">SAMN05421642_11361</name>
</gene>
<dbReference type="Pfam" id="PF03061">
    <property type="entry name" value="4HBT"/>
    <property type="match status" value="1"/>
</dbReference>
<dbReference type="Gene3D" id="3.10.129.10">
    <property type="entry name" value="Hotdog Thioesterase"/>
    <property type="match status" value="1"/>
</dbReference>
<evidence type="ECO:0000313" key="2">
    <source>
        <dbReference type="EMBL" id="SNT29874.1"/>
    </source>
</evidence>
<reference evidence="3" key="1">
    <citation type="submission" date="2017-06" db="EMBL/GenBank/DDBJ databases">
        <authorList>
            <person name="Varghese N."/>
            <person name="Submissions S."/>
        </authorList>
    </citation>
    <scope>NUCLEOTIDE SEQUENCE [LARGE SCALE GENOMIC DNA]</scope>
    <source>
        <strain evidence="3">JCM 23211</strain>
    </source>
</reference>
<proteinExistence type="predicted"/>
<name>A0A239LJU8_9NOCA</name>
<feature type="domain" description="Thioesterase" evidence="1">
    <location>
        <begin position="81"/>
        <end position="151"/>
    </location>
</feature>
<organism evidence="2 3">
    <name type="scientific">Rhodococcoides kyotonense</name>
    <dbReference type="NCBI Taxonomy" id="398843"/>
    <lineage>
        <taxon>Bacteria</taxon>
        <taxon>Bacillati</taxon>
        <taxon>Actinomycetota</taxon>
        <taxon>Actinomycetes</taxon>
        <taxon>Mycobacteriales</taxon>
        <taxon>Nocardiaceae</taxon>
        <taxon>Rhodococcoides</taxon>
    </lineage>
</organism>
<dbReference type="SUPFAM" id="SSF54637">
    <property type="entry name" value="Thioesterase/thiol ester dehydrase-isomerase"/>
    <property type="match status" value="1"/>
</dbReference>
<dbReference type="CDD" id="cd03443">
    <property type="entry name" value="PaaI_thioesterase"/>
    <property type="match status" value="1"/>
</dbReference>
<evidence type="ECO:0000259" key="1">
    <source>
        <dbReference type="Pfam" id="PF03061"/>
    </source>
</evidence>
<keyword evidence="3" id="KW-1185">Reference proteome</keyword>